<proteinExistence type="predicted"/>
<evidence type="ECO:0000313" key="3">
    <source>
        <dbReference type="EMBL" id="PJJ70353.1"/>
    </source>
</evidence>
<gene>
    <name evidence="3" type="ORF">CLV28_2187</name>
</gene>
<evidence type="ECO:0000256" key="1">
    <source>
        <dbReference type="SAM" id="MobiDB-lite"/>
    </source>
</evidence>
<name>A0A2M9CEN3_9CELL</name>
<feature type="transmembrane region" description="Helical" evidence="2">
    <location>
        <begin position="9"/>
        <end position="27"/>
    </location>
</feature>
<accession>A0A2M9CEN3</accession>
<protein>
    <submittedName>
        <fullName evidence="3">Uncharacterized protein</fullName>
    </submittedName>
</protein>
<dbReference type="AlphaFoldDB" id="A0A2M9CEN3"/>
<keyword evidence="2" id="KW-1133">Transmembrane helix</keyword>
<organism evidence="3 4">
    <name type="scientific">Sediminihabitans luteus</name>
    <dbReference type="NCBI Taxonomy" id="1138585"/>
    <lineage>
        <taxon>Bacteria</taxon>
        <taxon>Bacillati</taxon>
        <taxon>Actinomycetota</taxon>
        <taxon>Actinomycetes</taxon>
        <taxon>Micrococcales</taxon>
        <taxon>Cellulomonadaceae</taxon>
        <taxon>Sediminihabitans</taxon>
    </lineage>
</organism>
<dbReference type="RefSeq" id="WP_100423340.1">
    <property type="nucleotide sequence ID" value="NZ_BOOX01000001.1"/>
</dbReference>
<dbReference type="OrthoDB" id="5149872at2"/>
<evidence type="ECO:0000256" key="2">
    <source>
        <dbReference type="SAM" id="Phobius"/>
    </source>
</evidence>
<feature type="region of interest" description="Disordered" evidence="1">
    <location>
        <begin position="57"/>
        <end position="84"/>
    </location>
</feature>
<keyword evidence="4" id="KW-1185">Reference proteome</keyword>
<dbReference type="EMBL" id="PGFE01000003">
    <property type="protein sequence ID" value="PJJ70353.1"/>
    <property type="molecule type" value="Genomic_DNA"/>
</dbReference>
<sequence length="84" mass="9519">MLGVRWDSLATVLGCGVLALVALLLGVLRGHPWAWVPCLLCAGIALREVRLLQRERDARNDPARHDPARRDPERHDPARRDPRR</sequence>
<reference evidence="3 4" key="1">
    <citation type="submission" date="2017-11" db="EMBL/GenBank/DDBJ databases">
        <title>Genomic Encyclopedia of Archaeal and Bacterial Type Strains, Phase II (KMG-II): From Individual Species to Whole Genera.</title>
        <authorList>
            <person name="Goeker M."/>
        </authorList>
    </citation>
    <scope>NUCLEOTIDE SEQUENCE [LARGE SCALE GENOMIC DNA]</scope>
    <source>
        <strain evidence="3 4">DSM 25478</strain>
    </source>
</reference>
<keyword evidence="2" id="KW-0812">Transmembrane</keyword>
<keyword evidence="2" id="KW-0472">Membrane</keyword>
<dbReference type="Proteomes" id="UP000231693">
    <property type="component" value="Unassembled WGS sequence"/>
</dbReference>
<comment type="caution">
    <text evidence="3">The sequence shown here is derived from an EMBL/GenBank/DDBJ whole genome shotgun (WGS) entry which is preliminary data.</text>
</comment>
<evidence type="ECO:0000313" key="4">
    <source>
        <dbReference type="Proteomes" id="UP000231693"/>
    </source>
</evidence>